<keyword evidence="3" id="KW-1185">Reference proteome</keyword>
<dbReference type="InterPro" id="IPR032675">
    <property type="entry name" value="LRR_dom_sf"/>
</dbReference>
<evidence type="ECO:0000313" key="3">
    <source>
        <dbReference type="Proteomes" id="UP000613580"/>
    </source>
</evidence>
<dbReference type="EMBL" id="JACAZE010000002">
    <property type="protein sequence ID" value="KAF7321080.1"/>
    <property type="molecule type" value="Genomic_DNA"/>
</dbReference>
<gene>
    <name evidence="2" type="ORF">HMN09_00195400</name>
</gene>
<dbReference type="Proteomes" id="UP000613580">
    <property type="component" value="Unassembled WGS sequence"/>
</dbReference>
<organism evidence="2 3">
    <name type="scientific">Mycena chlorophos</name>
    <name type="common">Agaric fungus</name>
    <name type="synonym">Agaricus chlorophos</name>
    <dbReference type="NCBI Taxonomy" id="658473"/>
    <lineage>
        <taxon>Eukaryota</taxon>
        <taxon>Fungi</taxon>
        <taxon>Dikarya</taxon>
        <taxon>Basidiomycota</taxon>
        <taxon>Agaricomycotina</taxon>
        <taxon>Agaricomycetes</taxon>
        <taxon>Agaricomycetidae</taxon>
        <taxon>Agaricales</taxon>
        <taxon>Marasmiineae</taxon>
        <taxon>Mycenaceae</taxon>
        <taxon>Mycena</taxon>
    </lineage>
</organism>
<reference evidence="2" key="1">
    <citation type="submission" date="2020-05" db="EMBL/GenBank/DDBJ databases">
        <title>Mycena genomes resolve the evolution of fungal bioluminescence.</title>
        <authorList>
            <person name="Tsai I.J."/>
        </authorList>
    </citation>
    <scope>NUCLEOTIDE SEQUENCE</scope>
    <source>
        <strain evidence="2">110903Hualien_Pintung</strain>
    </source>
</reference>
<protein>
    <submittedName>
        <fullName evidence="2">Uncharacterized protein</fullName>
    </submittedName>
</protein>
<evidence type="ECO:0000313" key="2">
    <source>
        <dbReference type="EMBL" id="KAF7321080.1"/>
    </source>
</evidence>
<feature type="compositionally biased region" description="Low complexity" evidence="1">
    <location>
        <begin position="341"/>
        <end position="357"/>
    </location>
</feature>
<sequence>MSPRQAMSVARPRVWDASSATGFAPEPPPCSRLPVEVWLYIFALATADCSPVSLAQAQWFQYQPIVDPFYQIRRFWSETRAFTLVNKAWNFIATDLLFGCISIDSQKHFDRLQCRLGAFSAAATRVRAVHLSSTRFDHNRMILSACSQAQVIVLPDLPPYADTRVGSDSGRLLDCSLKLPALKYIYWTESEDSAGALRHLIRAAPNLRGLHLADSAFITERSTNPTGLCLQSQSTSTSTIPSLRRLTLGPLGPLSAGWIMGMGIDTTRITTMTCCPTLIRSLPYFPSLRSVNIFGSRKVIDLRRIVQRCPALEEISFDVWNRFAAGAGASTTVDSSRRPQAAPLSANSKAPPSSASDPRMRARARELSVIRIHSAVSVLRDSDWSNITELFGILTETTDLEFPRARRVVLYNMWRNVVEHGNFKPRREALRARGCRLEFPEGCVLV</sequence>
<comment type="caution">
    <text evidence="2">The sequence shown here is derived from an EMBL/GenBank/DDBJ whole genome shotgun (WGS) entry which is preliminary data.</text>
</comment>
<accession>A0A8H6TL99</accession>
<dbReference type="OrthoDB" id="3256525at2759"/>
<feature type="region of interest" description="Disordered" evidence="1">
    <location>
        <begin position="331"/>
        <end position="359"/>
    </location>
</feature>
<dbReference type="Gene3D" id="3.80.10.10">
    <property type="entry name" value="Ribonuclease Inhibitor"/>
    <property type="match status" value="1"/>
</dbReference>
<evidence type="ECO:0000256" key="1">
    <source>
        <dbReference type="SAM" id="MobiDB-lite"/>
    </source>
</evidence>
<proteinExistence type="predicted"/>
<dbReference type="SUPFAM" id="SSF52047">
    <property type="entry name" value="RNI-like"/>
    <property type="match status" value="1"/>
</dbReference>
<dbReference type="AlphaFoldDB" id="A0A8H6TL99"/>
<name>A0A8H6TL99_MYCCL</name>